<keyword evidence="2" id="KW-0812">Transmembrane</keyword>
<keyword evidence="3" id="KW-1185">Reference proteome</keyword>
<keyword evidence="2" id="KW-0472">Membrane</keyword>
<name>A0A183BZT1_GLOPA</name>
<sequence length="89" mass="9713">MASTCGTKQGEWSCTCIIGKYEESLPSQLEPPANALTTTTTTIKTTKTTTKKPSKTTKKSNGHRLIVERPMLALVVPMLIGLCGHYFIQ</sequence>
<evidence type="ECO:0000256" key="1">
    <source>
        <dbReference type="SAM" id="MobiDB-lite"/>
    </source>
</evidence>
<organism evidence="3 4">
    <name type="scientific">Globodera pallida</name>
    <name type="common">Potato cyst nematode worm</name>
    <name type="synonym">Heterodera pallida</name>
    <dbReference type="NCBI Taxonomy" id="36090"/>
    <lineage>
        <taxon>Eukaryota</taxon>
        <taxon>Metazoa</taxon>
        <taxon>Ecdysozoa</taxon>
        <taxon>Nematoda</taxon>
        <taxon>Chromadorea</taxon>
        <taxon>Rhabditida</taxon>
        <taxon>Tylenchina</taxon>
        <taxon>Tylenchomorpha</taxon>
        <taxon>Tylenchoidea</taxon>
        <taxon>Heteroderidae</taxon>
        <taxon>Heteroderinae</taxon>
        <taxon>Globodera</taxon>
    </lineage>
</organism>
<evidence type="ECO:0000313" key="3">
    <source>
        <dbReference type="Proteomes" id="UP000050741"/>
    </source>
</evidence>
<evidence type="ECO:0000256" key="2">
    <source>
        <dbReference type="SAM" id="Phobius"/>
    </source>
</evidence>
<dbReference type="WBParaSite" id="GPLIN_000612200">
    <property type="protein sequence ID" value="GPLIN_000612200"/>
    <property type="gene ID" value="GPLIN_000612200"/>
</dbReference>
<feature type="transmembrane region" description="Helical" evidence="2">
    <location>
        <begin position="71"/>
        <end position="88"/>
    </location>
</feature>
<feature type="compositionally biased region" description="Basic residues" evidence="1">
    <location>
        <begin position="49"/>
        <end position="62"/>
    </location>
</feature>
<dbReference type="AlphaFoldDB" id="A0A183BZT1"/>
<evidence type="ECO:0000313" key="4">
    <source>
        <dbReference type="WBParaSite" id="GPLIN_000612200"/>
    </source>
</evidence>
<reference evidence="4" key="3">
    <citation type="submission" date="2016-06" db="UniProtKB">
        <authorList>
            <consortium name="WormBaseParasite"/>
        </authorList>
    </citation>
    <scope>IDENTIFICATION</scope>
</reference>
<keyword evidence="2" id="KW-1133">Transmembrane helix</keyword>
<reference evidence="3" key="2">
    <citation type="submission" date="2014-05" db="EMBL/GenBank/DDBJ databases">
        <title>The genome and life-stage specific transcriptomes of Globodera pallida elucidate key aspects of plant parasitism by a cyst nematode.</title>
        <authorList>
            <person name="Cotton J.A."/>
            <person name="Lilley C.J."/>
            <person name="Jones L.M."/>
            <person name="Kikuchi T."/>
            <person name="Reid A.J."/>
            <person name="Thorpe P."/>
            <person name="Tsai I.J."/>
            <person name="Beasley H."/>
            <person name="Blok V."/>
            <person name="Cock P.J.A."/>
            <person name="Van den Akker S.E."/>
            <person name="Holroyd N."/>
            <person name="Hunt M."/>
            <person name="Mantelin S."/>
            <person name="Naghra H."/>
            <person name="Pain A."/>
            <person name="Palomares-Rius J.E."/>
            <person name="Zarowiecki M."/>
            <person name="Berriman M."/>
            <person name="Jones J.T."/>
            <person name="Urwin P.E."/>
        </authorList>
    </citation>
    <scope>NUCLEOTIDE SEQUENCE [LARGE SCALE GENOMIC DNA]</scope>
    <source>
        <strain evidence="3">Lindley</strain>
    </source>
</reference>
<feature type="region of interest" description="Disordered" evidence="1">
    <location>
        <begin position="44"/>
        <end position="63"/>
    </location>
</feature>
<protein>
    <submittedName>
        <fullName evidence="4">EGF-like domain-containing protein</fullName>
    </submittedName>
</protein>
<reference evidence="3" key="1">
    <citation type="submission" date="2013-12" db="EMBL/GenBank/DDBJ databases">
        <authorList>
            <person name="Aslett M."/>
        </authorList>
    </citation>
    <scope>NUCLEOTIDE SEQUENCE [LARGE SCALE GENOMIC DNA]</scope>
    <source>
        <strain evidence="3">Lindley</strain>
    </source>
</reference>
<accession>A0A183BZT1</accession>
<dbReference type="Proteomes" id="UP000050741">
    <property type="component" value="Unassembled WGS sequence"/>
</dbReference>
<proteinExistence type="predicted"/>